<dbReference type="GO" id="GO:0005829">
    <property type="term" value="C:cytosol"/>
    <property type="evidence" value="ECO:0007669"/>
    <property type="project" value="TreeGrafter"/>
</dbReference>
<dbReference type="AlphaFoldDB" id="K0NSD4"/>
<sequence length="194" mass="21185">MFNHKKALTAAMATRAFFDGERLAYLTAAVFSGNVFVSDTLTKGAGMRDTKYTVAIHILVMLATSPRDLNSDDLAASVGTNASYIRKVMALLKGRGIIASQRGKSGTRLLKRPEDLSLLEVYQAVNGDEVEIFQIHQNPNPDCPVGKNIKQAVFPFLDEAERQLKAALAKDSLADVIDRLKQVAEETNARSTTD</sequence>
<comment type="caution">
    <text evidence="1">The sequence shown here is derived from an EMBL/GenBank/DDBJ whole genome shotgun (WGS) entry which is preliminary data.</text>
</comment>
<dbReference type="InterPro" id="IPR036390">
    <property type="entry name" value="WH_DNA-bd_sf"/>
</dbReference>
<dbReference type="GO" id="GO:0003700">
    <property type="term" value="F:DNA-binding transcription factor activity"/>
    <property type="evidence" value="ECO:0007669"/>
    <property type="project" value="TreeGrafter"/>
</dbReference>
<dbReference type="PANTHER" id="PTHR33221">
    <property type="entry name" value="WINGED HELIX-TURN-HELIX TRANSCRIPTIONAL REGULATOR, RRF2 FAMILY"/>
    <property type="match status" value="1"/>
</dbReference>
<evidence type="ECO:0000313" key="2">
    <source>
        <dbReference type="Proteomes" id="UP000009325"/>
    </source>
</evidence>
<evidence type="ECO:0000313" key="1">
    <source>
        <dbReference type="EMBL" id="CCK83336.1"/>
    </source>
</evidence>
<dbReference type="Gene3D" id="1.10.10.10">
    <property type="entry name" value="Winged helix-like DNA-binding domain superfamily/Winged helix DNA-binding domain"/>
    <property type="match status" value="1"/>
</dbReference>
<dbReference type="SUPFAM" id="SSF46785">
    <property type="entry name" value="Winged helix' DNA-binding domain"/>
    <property type="match status" value="1"/>
</dbReference>
<dbReference type="Pfam" id="PF02082">
    <property type="entry name" value="Rrf2"/>
    <property type="match status" value="1"/>
</dbReference>
<proteinExistence type="predicted"/>
<dbReference type="PROSITE" id="PS51197">
    <property type="entry name" value="HTH_RRF2_2"/>
    <property type="match status" value="1"/>
</dbReference>
<reference evidence="1 2" key="1">
    <citation type="submission" date="2012-08" db="EMBL/GenBank/DDBJ databases">
        <title>Draft Genome Sequences of Lactobacillus equicursoris CIP 110162T, isolated from thoroughbred racehorse feces and Lactobacillus sp. CRBIP 24.137 isolated from urine of human.</title>
        <authorList>
            <person name="Cousin S."/>
            <person name="Loux V."/>
            <person name="Ma L."/>
            <person name="Creno S."/>
            <person name="Clermont D."/>
            <person name="Bizet C."/>
            <person name="Bouchier C."/>
        </authorList>
    </citation>
    <scope>NUCLEOTIDE SEQUENCE [LARGE SCALE GENOMIC DNA]</scope>
    <source>
        <strain evidence="1 2">66c</strain>
    </source>
</reference>
<dbReference type="PANTHER" id="PTHR33221:SF15">
    <property type="entry name" value="HTH-TYPE TRANSCRIPTIONAL REGULATOR YWGB-RELATED"/>
    <property type="match status" value="1"/>
</dbReference>
<dbReference type="InterPro" id="IPR036388">
    <property type="entry name" value="WH-like_DNA-bd_sf"/>
</dbReference>
<dbReference type="EMBL" id="CALZ01000068">
    <property type="protein sequence ID" value="CCK83336.1"/>
    <property type="molecule type" value="Genomic_DNA"/>
</dbReference>
<gene>
    <name evidence="1" type="ORF">BN146_03535</name>
</gene>
<dbReference type="InterPro" id="IPR000944">
    <property type="entry name" value="Tscrpt_reg_Rrf2"/>
</dbReference>
<organism evidence="1 2">
    <name type="scientific">Lactobacillus equicursoris 66c</name>
    <dbReference type="NCBI Taxonomy" id="872326"/>
    <lineage>
        <taxon>Bacteria</taxon>
        <taxon>Bacillati</taxon>
        <taxon>Bacillota</taxon>
        <taxon>Bacilli</taxon>
        <taxon>Lactobacillales</taxon>
        <taxon>Lactobacillaceae</taxon>
        <taxon>Lactobacillus</taxon>
    </lineage>
</organism>
<name>K0NSD4_9LACO</name>
<dbReference type="Proteomes" id="UP000009325">
    <property type="component" value="Unassembled WGS sequence"/>
</dbReference>
<protein>
    <submittedName>
        <fullName evidence="1">Rrf2 family transcriptional regulator</fullName>
    </submittedName>
</protein>
<accession>K0NSD4</accession>